<keyword evidence="3" id="KW-1185">Reference proteome</keyword>
<reference evidence="3" key="1">
    <citation type="journal article" date="2017" name="Nat. Commun.">
        <title>The asparagus genome sheds light on the origin and evolution of a young Y chromosome.</title>
        <authorList>
            <person name="Harkess A."/>
            <person name="Zhou J."/>
            <person name="Xu C."/>
            <person name="Bowers J.E."/>
            <person name="Van der Hulst R."/>
            <person name="Ayyampalayam S."/>
            <person name="Mercati F."/>
            <person name="Riccardi P."/>
            <person name="McKain M.R."/>
            <person name="Kakrana A."/>
            <person name="Tang H."/>
            <person name="Ray J."/>
            <person name="Groenendijk J."/>
            <person name="Arikit S."/>
            <person name="Mathioni S.M."/>
            <person name="Nakano M."/>
            <person name="Shan H."/>
            <person name="Telgmann-Rauber A."/>
            <person name="Kanno A."/>
            <person name="Yue Z."/>
            <person name="Chen H."/>
            <person name="Li W."/>
            <person name="Chen Y."/>
            <person name="Xu X."/>
            <person name="Zhang Y."/>
            <person name="Luo S."/>
            <person name="Chen H."/>
            <person name="Gao J."/>
            <person name="Mao Z."/>
            <person name="Pires J.C."/>
            <person name="Luo M."/>
            <person name="Kudrna D."/>
            <person name="Wing R.A."/>
            <person name="Meyers B.C."/>
            <person name="Yi K."/>
            <person name="Kong H."/>
            <person name="Lavrijsen P."/>
            <person name="Sunseri F."/>
            <person name="Falavigna A."/>
            <person name="Ye Y."/>
            <person name="Leebens-Mack J.H."/>
            <person name="Chen G."/>
        </authorList>
    </citation>
    <scope>NUCLEOTIDE SEQUENCE [LARGE SCALE GENOMIC DNA]</scope>
    <source>
        <strain evidence="3">cv. DH0086</strain>
    </source>
</reference>
<gene>
    <name evidence="2" type="ORF">A4U43_C05F21450</name>
</gene>
<proteinExistence type="predicted"/>
<evidence type="ECO:0000256" key="1">
    <source>
        <dbReference type="SAM" id="MobiDB-lite"/>
    </source>
</evidence>
<dbReference type="EMBL" id="CM007385">
    <property type="protein sequence ID" value="ONK69304.1"/>
    <property type="molecule type" value="Genomic_DNA"/>
</dbReference>
<sequence>MMTANAAKFEAQLVGPSAPAQAERSEKRRRSLNRGQGPHASVEPALAESAEAAKVDVFAPSPKVSSHSNVIPSKHTKIVIINEASPSRPAGGEEVAEHVEVEVRVEEHAA</sequence>
<accession>A0A5P1EU14</accession>
<feature type="region of interest" description="Disordered" evidence="1">
    <location>
        <begin position="1"/>
        <end position="48"/>
    </location>
</feature>
<organism evidence="2 3">
    <name type="scientific">Asparagus officinalis</name>
    <name type="common">Garden asparagus</name>
    <dbReference type="NCBI Taxonomy" id="4686"/>
    <lineage>
        <taxon>Eukaryota</taxon>
        <taxon>Viridiplantae</taxon>
        <taxon>Streptophyta</taxon>
        <taxon>Embryophyta</taxon>
        <taxon>Tracheophyta</taxon>
        <taxon>Spermatophyta</taxon>
        <taxon>Magnoliopsida</taxon>
        <taxon>Liliopsida</taxon>
        <taxon>Asparagales</taxon>
        <taxon>Asparagaceae</taxon>
        <taxon>Asparagoideae</taxon>
        <taxon>Asparagus</taxon>
    </lineage>
</organism>
<dbReference type="Gramene" id="ONK69304">
    <property type="protein sequence ID" value="ONK69304"/>
    <property type="gene ID" value="A4U43_C05F21450"/>
</dbReference>
<name>A0A5P1EU14_ASPOF</name>
<evidence type="ECO:0000313" key="2">
    <source>
        <dbReference type="EMBL" id="ONK69304.1"/>
    </source>
</evidence>
<dbReference type="AlphaFoldDB" id="A0A5P1EU14"/>
<evidence type="ECO:0000313" key="3">
    <source>
        <dbReference type="Proteomes" id="UP000243459"/>
    </source>
</evidence>
<dbReference type="Proteomes" id="UP000243459">
    <property type="component" value="Chromosome 5"/>
</dbReference>
<protein>
    <submittedName>
        <fullName evidence="2">Uncharacterized protein</fullName>
    </submittedName>
</protein>